<dbReference type="STRING" id="1915.SLINC_7864"/>
<evidence type="ECO:0000256" key="1">
    <source>
        <dbReference type="SAM" id="MobiDB-lite"/>
    </source>
</evidence>
<evidence type="ECO:0000313" key="3">
    <source>
        <dbReference type="Proteomes" id="UP000092598"/>
    </source>
</evidence>
<gene>
    <name evidence="2" type="ORF">SLINC_7864</name>
</gene>
<dbReference type="InterPro" id="IPR029046">
    <property type="entry name" value="LolA/LolB/LppX"/>
</dbReference>
<feature type="region of interest" description="Disordered" evidence="1">
    <location>
        <begin position="13"/>
        <end position="36"/>
    </location>
</feature>
<name>A0A1B1MND5_STRLN</name>
<dbReference type="EMBL" id="CP016438">
    <property type="protein sequence ID" value="ANS70088.1"/>
    <property type="molecule type" value="Genomic_DNA"/>
</dbReference>
<evidence type="ECO:0000313" key="2">
    <source>
        <dbReference type="EMBL" id="ANS70088.1"/>
    </source>
</evidence>
<keyword evidence="3" id="KW-1185">Reference proteome</keyword>
<dbReference type="AlphaFoldDB" id="A0A1B1MND5"/>
<dbReference type="KEGG" id="sls:SLINC_7864"/>
<dbReference type="PATRIC" id="fig|1915.4.peg.8646"/>
<protein>
    <submittedName>
        <fullName evidence="2">Uncharacterized protein</fullName>
    </submittedName>
</protein>
<feature type="compositionally biased region" description="Low complexity" evidence="1">
    <location>
        <begin position="18"/>
        <end position="34"/>
    </location>
</feature>
<organism evidence="2 3">
    <name type="scientific">Streptomyces lincolnensis</name>
    <dbReference type="NCBI Taxonomy" id="1915"/>
    <lineage>
        <taxon>Bacteria</taxon>
        <taxon>Bacillati</taxon>
        <taxon>Actinomycetota</taxon>
        <taxon>Actinomycetes</taxon>
        <taxon>Kitasatosporales</taxon>
        <taxon>Streptomycetaceae</taxon>
        <taxon>Streptomyces</taxon>
    </lineage>
</organism>
<accession>A0A1B1MND5</accession>
<reference evidence="2 3" key="1">
    <citation type="submission" date="2016-07" db="EMBL/GenBank/DDBJ databases">
        <title>Enhancement of antibiotic productionsby engineered nitrateutilization in actinobacteria.</title>
        <authorList>
            <person name="Meng S.C."/>
        </authorList>
    </citation>
    <scope>NUCLEOTIDE SEQUENCE [LARGE SCALE GENOMIC DNA]</scope>
    <source>
        <strain evidence="2 3">NRRL 2936</strain>
    </source>
</reference>
<sequence>MVVLVSGTAAGCGGSDEGAAPAGRSASGSDPADATRAVRSAYDRTVAADTAKLTVSSKAVAGGQSVTAQGRGTVDLAQGDSEVTLTSQGTRLEQRLVDGIVYQKPPASQRGPLPEGRTWMKIDPARLQGSKTQNTQVSDPVEPFGYVKGAGSGKVAKVGTETVNGTRTTHYRVDVEVSALARGDQARAQALRKQLGTSSVPLHLWLDDQGRLRQETVTLTLRPLRDSTPTDRAETRVTSTTTLRFDDFGTKVDVAPPPAGQTADMTDKLAKATRSPQAG</sequence>
<dbReference type="Proteomes" id="UP000092598">
    <property type="component" value="Chromosome"/>
</dbReference>
<proteinExistence type="predicted"/>
<feature type="region of interest" description="Disordered" evidence="1">
    <location>
        <begin position="248"/>
        <end position="279"/>
    </location>
</feature>
<dbReference type="Gene3D" id="2.50.20.20">
    <property type="match status" value="1"/>
</dbReference>
<dbReference type="SUPFAM" id="SSF89392">
    <property type="entry name" value="Prokaryotic lipoproteins and lipoprotein localization factors"/>
    <property type="match status" value="1"/>
</dbReference>